<keyword evidence="4 13" id="KW-0597">Phosphoprotein</keyword>
<comment type="subcellular location">
    <subcellularLocation>
        <location evidence="2">Membrane</location>
    </subcellularLocation>
</comment>
<evidence type="ECO:0000256" key="12">
    <source>
        <dbReference type="ARBA" id="ARBA00023136"/>
    </source>
</evidence>
<dbReference type="GO" id="GO:0005524">
    <property type="term" value="F:ATP binding"/>
    <property type="evidence" value="ECO:0007669"/>
    <property type="project" value="UniProtKB-KW"/>
</dbReference>
<dbReference type="RefSeq" id="WP_035255697.1">
    <property type="nucleotide sequence ID" value="NZ_JFKE01000001.1"/>
</dbReference>
<evidence type="ECO:0000256" key="8">
    <source>
        <dbReference type="ARBA" id="ARBA00022777"/>
    </source>
</evidence>
<dbReference type="PROSITE" id="PS50110">
    <property type="entry name" value="RESPONSE_REGULATORY"/>
    <property type="match status" value="2"/>
</dbReference>
<evidence type="ECO:0000256" key="14">
    <source>
        <dbReference type="SAM" id="Coils"/>
    </source>
</evidence>
<proteinExistence type="predicted"/>
<protein>
    <recommendedName>
        <fullName evidence="3">histidine kinase</fullName>
        <ecNumber evidence="3">2.7.13.3</ecNumber>
    </recommendedName>
</protein>
<feature type="domain" description="Histidine kinase" evidence="15">
    <location>
        <begin position="339"/>
        <end position="561"/>
    </location>
</feature>
<dbReference type="Gene3D" id="3.30.565.10">
    <property type="entry name" value="Histidine kinase-like ATPase, C-terminal domain"/>
    <property type="match status" value="1"/>
</dbReference>
<evidence type="ECO:0000256" key="9">
    <source>
        <dbReference type="ARBA" id="ARBA00022840"/>
    </source>
</evidence>
<feature type="domain" description="Response regulatory" evidence="16">
    <location>
        <begin position="578"/>
        <end position="688"/>
    </location>
</feature>
<keyword evidence="5" id="KW-0808">Transferase</keyword>
<keyword evidence="8 17" id="KW-0418">Kinase</keyword>
<dbReference type="Pfam" id="PF02518">
    <property type="entry name" value="HATPase_c"/>
    <property type="match status" value="1"/>
</dbReference>
<dbReference type="InterPro" id="IPR003661">
    <property type="entry name" value="HisK_dim/P_dom"/>
</dbReference>
<dbReference type="OrthoDB" id="9801651at2"/>
<keyword evidence="10" id="KW-1133">Transmembrane helix</keyword>
<comment type="caution">
    <text evidence="17">The sequence shown here is derived from an EMBL/GenBank/DDBJ whole genome shotgun (WGS) entry which is preliminary data.</text>
</comment>
<dbReference type="SUPFAM" id="SSF55874">
    <property type="entry name" value="ATPase domain of HSP90 chaperone/DNA topoisomerase II/histidine kinase"/>
    <property type="match status" value="1"/>
</dbReference>
<dbReference type="PRINTS" id="PR00344">
    <property type="entry name" value="BCTRLSENSOR"/>
</dbReference>
<dbReference type="GO" id="GO:0016020">
    <property type="term" value="C:membrane"/>
    <property type="evidence" value="ECO:0007669"/>
    <property type="project" value="UniProtKB-SubCell"/>
</dbReference>
<dbReference type="InterPro" id="IPR011006">
    <property type="entry name" value="CheY-like_superfamily"/>
</dbReference>
<dbReference type="Gene3D" id="3.40.50.2300">
    <property type="match status" value="2"/>
</dbReference>
<keyword evidence="14" id="KW-0175">Coiled coil</keyword>
<sequence length="841" mass="93907">MSLESKLAEERRARLAAEKLLEQKSRELVEANRKLAVHARNLTDEIEETRQKAEELRGENSKVLSKLEDVSSAFAIAEQRLWDSLETIPDGFAVFDSNSRLAAANRAYLHFFEGLHAATLGASYRDLVAIAADEGLIDPEGQSPEQWKAEMLARWEMEEIPNKNVRMWNGSYLKLIDRRTPNGDVVSLNLDITEMMRMWAAIEAVPDGFVLYDRDDRLVMCNERYREIYATSAAAMTPGTTFEEILRYGAERGQYRDAVGRVEEWLVERLANHRRTDVPVEQALSDGRWLRILEKETPDGGRVGLRVDITAQKEQQVALEEARVVAESGNRAKTAFFANMSHELRTPMNGVIGMAELLCDTELSEEQALYAETIRNSGESLLALLNDVLDFSKMEVGKLSLQSEPFDLEQTIHEVVMLLQTTASHKELDLVVDYDLFQPTMFEGDRGRVRQILTNLIGNAVKFTEQGHVLVRVVGFEAEREDYQRLHITVEDTGIGIAQEMQSHIFGEFNQVEDQQNRKFEGTGLGLAISKQLVNLMGGEMWLESEIGRGSCFGFHIELPIVEKPDLANLASFSAPGPVLIVDDQEVNRTILDRQLTQLGLETVLHRSATDALGARDVDPTPALIVSDDNMPSVKGADYAKALRKSGDDTPFLLLSSTPGAQKGADVDLVLSKPVLRRSLQDALTHLISNTEHDTEPEESGPRRMRILTAEDNRTNRLVFAKMVGKLNVDLTFAENGVKAVEAFRAQRPDLVFMDISMPEMDGKEATATIRQIEAETDAAPVPIVALTAHALSGDREEILKHGLDEYLTKPLKKDILHTVIRDHCPPDICSPFNVDEGAVA</sequence>
<evidence type="ECO:0000256" key="13">
    <source>
        <dbReference type="PROSITE-ProRule" id="PRU00169"/>
    </source>
</evidence>
<dbReference type="EC" id="2.7.13.3" evidence="3"/>
<dbReference type="InterPro" id="IPR003594">
    <property type="entry name" value="HATPase_dom"/>
</dbReference>
<dbReference type="InterPro" id="IPR001789">
    <property type="entry name" value="Sig_transdc_resp-reg_receiver"/>
</dbReference>
<keyword evidence="9" id="KW-0067">ATP-binding</keyword>
<evidence type="ECO:0000256" key="1">
    <source>
        <dbReference type="ARBA" id="ARBA00000085"/>
    </source>
</evidence>
<gene>
    <name evidence="17" type="ORF">ACMU_02495</name>
</gene>
<dbReference type="CDD" id="cd17546">
    <property type="entry name" value="REC_hyHK_CKI1_RcsC-like"/>
    <property type="match status" value="1"/>
</dbReference>
<keyword evidence="6" id="KW-0812">Transmembrane</keyword>
<dbReference type="SMART" id="SM00448">
    <property type="entry name" value="REC"/>
    <property type="match status" value="2"/>
</dbReference>
<dbReference type="SMART" id="SM00388">
    <property type="entry name" value="HisKA"/>
    <property type="match status" value="1"/>
</dbReference>
<keyword evidence="18" id="KW-1185">Reference proteome</keyword>
<accession>A0A037ZRD5</accession>
<dbReference type="Pfam" id="PF00512">
    <property type="entry name" value="HisKA"/>
    <property type="match status" value="1"/>
</dbReference>
<evidence type="ECO:0000313" key="17">
    <source>
        <dbReference type="EMBL" id="KAJ57392.1"/>
    </source>
</evidence>
<feature type="modified residue" description="4-aspartylphosphate" evidence="13">
    <location>
        <position position="755"/>
    </location>
</feature>
<evidence type="ECO:0000256" key="7">
    <source>
        <dbReference type="ARBA" id="ARBA00022741"/>
    </source>
</evidence>
<dbReference type="SUPFAM" id="SSF47384">
    <property type="entry name" value="Homodimeric domain of signal transducing histidine kinase"/>
    <property type="match status" value="1"/>
</dbReference>
<dbReference type="InterPro" id="IPR004358">
    <property type="entry name" value="Sig_transdc_His_kin-like_C"/>
</dbReference>
<dbReference type="PANTHER" id="PTHR45339">
    <property type="entry name" value="HYBRID SIGNAL TRANSDUCTION HISTIDINE KINASE J"/>
    <property type="match status" value="1"/>
</dbReference>
<keyword evidence="11" id="KW-0902">Two-component regulatory system</keyword>
<dbReference type="CDD" id="cd00156">
    <property type="entry name" value="REC"/>
    <property type="match status" value="1"/>
</dbReference>
<dbReference type="PANTHER" id="PTHR45339:SF1">
    <property type="entry name" value="HYBRID SIGNAL TRANSDUCTION HISTIDINE KINASE J"/>
    <property type="match status" value="1"/>
</dbReference>
<evidence type="ECO:0000256" key="10">
    <source>
        <dbReference type="ARBA" id="ARBA00022989"/>
    </source>
</evidence>
<dbReference type="Proteomes" id="UP000026249">
    <property type="component" value="Unassembled WGS sequence"/>
</dbReference>
<evidence type="ECO:0000256" key="3">
    <source>
        <dbReference type="ARBA" id="ARBA00012438"/>
    </source>
</evidence>
<dbReference type="InterPro" id="IPR036890">
    <property type="entry name" value="HATPase_C_sf"/>
</dbReference>
<comment type="catalytic activity">
    <reaction evidence="1">
        <text>ATP + protein L-histidine = ADP + protein N-phospho-L-histidine.</text>
        <dbReference type="EC" id="2.7.13.3"/>
    </reaction>
</comment>
<evidence type="ECO:0000313" key="18">
    <source>
        <dbReference type="Proteomes" id="UP000026249"/>
    </source>
</evidence>
<dbReference type="PROSITE" id="PS50109">
    <property type="entry name" value="HIS_KIN"/>
    <property type="match status" value="1"/>
</dbReference>
<reference evidence="17 18" key="1">
    <citation type="submission" date="2014-03" db="EMBL/GenBank/DDBJ databases">
        <title>Draft Genome Sequence of Actibacterium mucosum KCTC 23349, a Marine Alphaproteobacterium with Complex Ionic Requirements Isolated from Mediterranean Seawater at Malvarrosa Beach, Valencia, Spain.</title>
        <authorList>
            <person name="Arahal D.R."/>
            <person name="Shao Z."/>
            <person name="Lai Q."/>
            <person name="Pujalte M.J."/>
        </authorList>
    </citation>
    <scope>NUCLEOTIDE SEQUENCE [LARGE SCALE GENOMIC DNA]</scope>
    <source>
        <strain evidence="17 18">KCTC 23349</strain>
    </source>
</reference>
<dbReference type="CDD" id="cd00082">
    <property type="entry name" value="HisKA"/>
    <property type="match status" value="1"/>
</dbReference>
<feature type="domain" description="Response regulatory" evidence="16">
    <location>
        <begin position="706"/>
        <end position="825"/>
    </location>
</feature>
<keyword evidence="7" id="KW-0547">Nucleotide-binding</keyword>
<evidence type="ECO:0000256" key="2">
    <source>
        <dbReference type="ARBA" id="ARBA00004370"/>
    </source>
</evidence>
<evidence type="ECO:0000256" key="11">
    <source>
        <dbReference type="ARBA" id="ARBA00023012"/>
    </source>
</evidence>
<dbReference type="Gene3D" id="3.30.450.20">
    <property type="entry name" value="PAS domain"/>
    <property type="match status" value="2"/>
</dbReference>
<evidence type="ECO:0000256" key="4">
    <source>
        <dbReference type="ARBA" id="ARBA00022553"/>
    </source>
</evidence>
<dbReference type="STRING" id="1454373.ACMU_02495"/>
<dbReference type="InterPro" id="IPR036097">
    <property type="entry name" value="HisK_dim/P_sf"/>
</dbReference>
<dbReference type="Pfam" id="PF00072">
    <property type="entry name" value="Response_reg"/>
    <property type="match status" value="2"/>
</dbReference>
<dbReference type="CDD" id="cd16922">
    <property type="entry name" value="HATPase_EvgS-ArcB-TorS-like"/>
    <property type="match status" value="1"/>
</dbReference>
<dbReference type="SUPFAM" id="SSF55785">
    <property type="entry name" value="PYP-like sensor domain (PAS domain)"/>
    <property type="match status" value="1"/>
</dbReference>
<dbReference type="InterPro" id="IPR035965">
    <property type="entry name" value="PAS-like_dom_sf"/>
</dbReference>
<organism evidence="17 18">
    <name type="scientific">Actibacterium mucosum KCTC 23349</name>
    <dbReference type="NCBI Taxonomy" id="1454373"/>
    <lineage>
        <taxon>Bacteria</taxon>
        <taxon>Pseudomonadati</taxon>
        <taxon>Pseudomonadota</taxon>
        <taxon>Alphaproteobacteria</taxon>
        <taxon>Rhodobacterales</taxon>
        <taxon>Roseobacteraceae</taxon>
        <taxon>Actibacterium</taxon>
    </lineage>
</organism>
<dbReference type="FunFam" id="3.30.565.10:FF:000010">
    <property type="entry name" value="Sensor histidine kinase RcsC"/>
    <property type="match status" value="1"/>
</dbReference>
<dbReference type="FunFam" id="1.10.287.130:FF:000004">
    <property type="entry name" value="Ethylene receptor 1"/>
    <property type="match status" value="1"/>
</dbReference>
<dbReference type="AlphaFoldDB" id="A0A037ZRD5"/>
<evidence type="ECO:0000259" key="16">
    <source>
        <dbReference type="PROSITE" id="PS50110"/>
    </source>
</evidence>
<dbReference type="InterPro" id="IPR005467">
    <property type="entry name" value="His_kinase_dom"/>
</dbReference>
<keyword evidence="12" id="KW-0472">Membrane</keyword>
<evidence type="ECO:0000256" key="6">
    <source>
        <dbReference type="ARBA" id="ARBA00022692"/>
    </source>
</evidence>
<feature type="modified residue" description="4-aspartylphosphate" evidence="13">
    <location>
        <position position="628"/>
    </location>
</feature>
<dbReference type="EMBL" id="JFKE01000001">
    <property type="protein sequence ID" value="KAJ57392.1"/>
    <property type="molecule type" value="Genomic_DNA"/>
</dbReference>
<dbReference type="Gene3D" id="1.10.287.130">
    <property type="match status" value="1"/>
</dbReference>
<evidence type="ECO:0000256" key="5">
    <source>
        <dbReference type="ARBA" id="ARBA00022679"/>
    </source>
</evidence>
<dbReference type="SUPFAM" id="SSF52172">
    <property type="entry name" value="CheY-like"/>
    <property type="match status" value="2"/>
</dbReference>
<dbReference type="Pfam" id="PF12860">
    <property type="entry name" value="PAS_7"/>
    <property type="match status" value="2"/>
</dbReference>
<dbReference type="SMART" id="SM00387">
    <property type="entry name" value="HATPase_c"/>
    <property type="match status" value="1"/>
</dbReference>
<name>A0A037ZRD5_9RHOB</name>
<evidence type="ECO:0000259" key="15">
    <source>
        <dbReference type="PROSITE" id="PS50109"/>
    </source>
</evidence>
<dbReference type="GO" id="GO:0000155">
    <property type="term" value="F:phosphorelay sensor kinase activity"/>
    <property type="evidence" value="ECO:0007669"/>
    <property type="project" value="InterPro"/>
</dbReference>
<feature type="coiled-coil region" evidence="14">
    <location>
        <begin position="7"/>
        <end position="66"/>
    </location>
</feature>